<evidence type="ECO:0000256" key="4">
    <source>
        <dbReference type="ARBA" id="ARBA00022692"/>
    </source>
</evidence>
<feature type="domain" description="ABC transmembrane type-1" evidence="8">
    <location>
        <begin position="89"/>
        <end position="288"/>
    </location>
</feature>
<dbReference type="CDD" id="cd06261">
    <property type="entry name" value="TM_PBP2"/>
    <property type="match status" value="1"/>
</dbReference>
<dbReference type="GO" id="GO:0005886">
    <property type="term" value="C:plasma membrane"/>
    <property type="evidence" value="ECO:0007669"/>
    <property type="project" value="UniProtKB-SubCell"/>
</dbReference>
<evidence type="ECO:0000256" key="6">
    <source>
        <dbReference type="ARBA" id="ARBA00023136"/>
    </source>
</evidence>
<dbReference type="AlphaFoldDB" id="A0A9D1P714"/>
<feature type="transmembrane region" description="Helical" evidence="7">
    <location>
        <begin position="88"/>
        <end position="112"/>
    </location>
</feature>
<keyword evidence="2 7" id="KW-0813">Transport</keyword>
<comment type="caution">
    <text evidence="9">The sequence shown here is derived from an EMBL/GenBank/DDBJ whole genome shotgun (WGS) entry which is preliminary data.</text>
</comment>
<proteinExistence type="inferred from homology"/>
<dbReference type="InterPro" id="IPR000515">
    <property type="entry name" value="MetI-like"/>
</dbReference>
<dbReference type="GO" id="GO:0055085">
    <property type="term" value="P:transmembrane transport"/>
    <property type="evidence" value="ECO:0007669"/>
    <property type="project" value="InterPro"/>
</dbReference>
<dbReference type="PANTHER" id="PTHR43744">
    <property type="entry name" value="ABC TRANSPORTER PERMEASE PROTEIN MG189-RELATED-RELATED"/>
    <property type="match status" value="1"/>
</dbReference>
<feature type="transmembrane region" description="Helical" evidence="7">
    <location>
        <begin position="156"/>
        <end position="176"/>
    </location>
</feature>
<evidence type="ECO:0000313" key="10">
    <source>
        <dbReference type="Proteomes" id="UP000886884"/>
    </source>
</evidence>
<comment type="subcellular location">
    <subcellularLocation>
        <location evidence="1 7">Cell membrane</location>
        <topology evidence="1 7">Multi-pass membrane protein</topology>
    </subcellularLocation>
</comment>
<evidence type="ECO:0000256" key="5">
    <source>
        <dbReference type="ARBA" id="ARBA00022989"/>
    </source>
</evidence>
<keyword evidence="4 7" id="KW-0812">Transmembrane</keyword>
<dbReference type="PROSITE" id="PS50928">
    <property type="entry name" value="ABC_TM1"/>
    <property type="match status" value="1"/>
</dbReference>
<evidence type="ECO:0000259" key="8">
    <source>
        <dbReference type="PROSITE" id="PS50928"/>
    </source>
</evidence>
<evidence type="ECO:0000256" key="2">
    <source>
        <dbReference type="ARBA" id="ARBA00022448"/>
    </source>
</evidence>
<dbReference type="InterPro" id="IPR035906">
    <property type="entry name" value="MetI-like_sf"/>
</dbReference>
<feature type="transmembrane region" description="Helical" evidence="7">
    <location>
        <begin position="282"/>
        <end position="299"/>
    </location>
</feature>
<reference evidence="9" key="2">
    <citation type="journal article" date="2021" name="PeerJ">
        <title>Extensive microbial diversity within the chicken gut microbiome revealed by metagenomics and culture.</title>
        <authorList>
            <person name="Gilroy R."/>
            <person name="Ravi A."/>
            <person name="Getino M."/>
            <person name="Pursley I."/>
            <person name="Horton D.L."/>
            <person name="Alikhan N.F."/>
            <person name="Baker D."/>
            <person name="Gharbi K."/>
            <person name="Hall N."/>
            <person name="Watson M."/>
            <person name="Adriaenssens E.M."/>
            <person name="Foster-Nyarko E."/>
            <person name="Jarju S."/>
            <person name="Secka A."/>
            <person name="Antonio M."/>
            <person name="Oren A."/>
            <person name="Chaudhuri R.R."/>
            <person name="La Ragione R."/>
            <person name="Hildebrand F."/>
            <person name="Pallen M.J."/>
        </authorList>
    </citation>
    <scope>NUCLEOTIDE SEQUENCE</scope>
    <source>
        <strain evidence="9">CHK183-6373</strain>
    </source>
</reference>
<evidence type="ECO:0000256" key="1">
    <source>
        <dbReference type="ARBA" id="ARBA00004651"/>
    </source>
</evidence>
<accession>A0A9D1P714</accession>
<evidence type="ECO:0000313" key="9">
    <source>
        <dbReference type="EMBL" id="HIV27660.1"/>
    </source>
</evidence>
<name>A0A9D1P714_9FIRM</name>
<keyword evidence="3" id="KW-1003">Cell membrane</keyword>
<dbReference type="Pfam" id="PF00528">
    <property type="entry name" value="BPD_transp_1"/>
    <property type="match status" value="1"/>
</dbReference>
<keyword evidence="5 7" id="KW-1133">Transmembrane helix</keyword>
<comment type="similarity">
    <text evidence="7">Belongs to the binding-protein-dependent transport system permease family.</text>
</comment>
<feature type="transmembrane region" description="Helical" evidence="7">
    <location>
        <begin position="124"/>
        <end position="144"/>
    </location>
</feature>
<dbReference type="EMBL" id="DVOT01000126">
    <property type="protein sequence ID" value="HIV27660.1"/>
    <property type="molecule type" value="Genomic_DNA"/>
</dbReference>
<organism evidence="9 10">
    <name type="scientific">Candidatus Ornithocaccomicrobium faecavium</name>
    <dbReference type="NCBI Taxonomy" id="2840890"/>
    <lineage>
        <taxon>Bacteria</taxon>
        <taxon>Bacillati</taxon>
        <taxon>Bacillota</taxon>
        <taxon>Clostridia</taxon>
        <taxon>Candidatus Ornithocaccomicrobium</taxon>
    </lineage>
</organism>
<reference evidence="9" key="1">
    <citation type="submission" date="2020-10" db="EMBL/GenBank/DDBJ databases">
        <authorList>
            <person name="Gilroy R."/>
        </authorList>
    </citation>
    <scope>NUCLEOTIDE SEQUENCE</scope>
    <source>
        <strain evidence="9">CHK183-6373</strain>
    </source>
</reference>
<dbReference type="Proteomes" id="UP000886884">
    <property type="component" value="Unassembled WGS sequence"/>
</dbReference>
<dbReference type="Gene3D" id="1.10.3720.10">
    <property type="entry name" value="MetI-like"/>
    <property type="match status" value="1"/>
</dbReference>
<evidence type="ECO:0000256" key="7">
    <source>
        <dbReference type="RuleBase" id="RU363032"/>
    </source>
</evidence>
<evidence type="ECO:0000256" key="3">
    <source>
        <dbReference type="ARBA" id="ARBA00022475"/>
    </source>
</evidence>
<dbReference type="PANTHER" id="PTHR43744:SF9">
    <property type="entry name" value="POLYGALACTURONAN_RHAMNOGALACTURONAN TRANSPORT SYSTEM PERMEASE PROTEIN YTCP"/>
    <property type="match status" value="1"/>
</dbReference>
<feature type="transmembrane region" description="Helical" evidence="7">
    <location>
        <begin position="209"/>
        <end position="234"/>
    </location>
</feature>
<keyword evidence="6 7" id="KW-0472">Membrane</keyword>
<dbReference type="SUPFAM" id="SSF161098">
    <property type="entry name" value="MetI-like"/>
    <property type="match status" value="1"/>
</dbReference>
<gene>
    <name evidence="9" type="ORF">IAA64_06795</name>
</gene>
<sequence>MTITRRKALGKPKHHAIRRTRGDVVFDVINVFVVALITLTMIYPMWYIIIVSIATPEEAALGGIYLWPKTISFEAYQNVFENRDIWLSYANTVLYTVAHTIYVLLLTIPAAYTLSKKQLPGRVVITWYFFITMFLSGGLIPSYILNRNLGLVNSRWIMILGMGIGYSNLIITRTYFQTSIPNELFESAYIDGATEWQTFLKIALPLSGAIIAVMALYAAVGTWGSWYTAFIYITDQKKWPLQLRLRQILILNQTQSLDYGMMSQEEIEMLQHQAFMVYTMKYAIIFIACAPMLVLYPFVQKYFVKGVMIGSLKG</sequence>
<feature type="transmembrane region" description="Helical" evidence="7">
    <location>
        <begin position="21"/>
        <end position="39"/>
    </location>
</feature>
<protein>
    <submittedName>
        <fullName evidence="9">Carbohydrate ABC transporter permease</fullName>
    </submittedName>
</protein>